<protein>
    <submittedName>
        <fullName evidence="2">Uncharacterized protein</fullName>
    </submittedName>
</protein>
<dbReference type="Proteomes" id="UP000784128">
    <property type="component" value="Unassembled WGS sequence"/>
</dbReference>
<accession>A0ABS5U5R3</accession>
<sequence length="195" mass="21941">MTDYKGMKLTELRRLAIPKREKTPLWSGAELMDAPKEDIAYFLKTGAVPPLTCKEQGEGIIRLNRRSFTRDEFRAVAMALGIVTENQAPQYQERPKAGARRTGRPAASLPDDTKPLLETFRNANRQGQAFYRTGKHGVFARRDELSEEFRQIGRDRLEKLIGGMLQAGEIVTADGKLTVPETFQECKIQGGKHAH</sequence>
<evidence type="ECO:0000313" key="2">
    <source>
        <dbReference type="EMBL" id="MBT1070992.1"/>
    </source>
</evidence>
<reference evidence="2 3" key="1">
    <citation type="submission" date="2021-05" db="EMBL/GenBank/DDBJ databases">
        <title>The draft genome of Geobacter chapellei DSM 13688.</title>
        <authorList>
            <person name="Xu Z."/>
            <person name="Masuda Y."/>
            <person name="Itoh H."/>
            <person name="Senoo K."/>
        </authorList>
    </citation>
    <scope>NUCLEOTIDE SEQUENCE [LARGE SCALE GENOMIC DNA]</scope>
    <source>
        <strain evidence="2 3">DSM 13688</strain>
    </source>
</reference>
<keyword evidence="3" id="KW-1185">Reference proteome</keyword>
<comment type="caution">
    <text evidence="2">The sequence shown here is derived from an EMBL/GenBank/DDBJ whole genome shotgun (WGS) entry which is preliminary data.</text>
</comment>
<organism evidence="2 3">
    <name type="scientific">Pelotalea chapellei</name>
    <dbReference type="NCBI Taxonomy" id="44671"/>
    <lineage>
        <taxon>Bacteria</taxon>
        <taxon>Pseudomonadati</taxon>
        <taxon>Thermodesulfobacteriota</taxon>
        <taxon>Desulfuromonadia</taxon>
        <taxon>Geobacterales</taxon>
        <taxon>Geobacteraceae</taxon>
        <taxon>Pelotalea</taxon>
    </lineage>
</organism>
<gene>
    <name evidence="2" type="ORF">KJB30_04290</name>
</gene>
<evidence type="ECO:0000256" key="1">
    <source>
        <dbReference type="SAM" id="MobiDB-lite"/>
    </source>
</evidence>
<dbReference type="EMBL" id="JAHDYS010000003">
    <property type="protein sequence ID" value="MBT1070992.1"/>
    <property type="molecule type" value="Genomic_DNA"/>
</dbReference>
<proteinExistence type="predicted"/>
<evidence type="ECO:0000313" key="3">
    <source>
        <dbReference type="Proteomes" id="UP000784128"/>
    </source>
</evidence>
<name>A0ABS5U5R3_9BACT</name>
<dbReference type="RefSeq" id="WP_214296703.1">
    <property type="nucleotide sequence ID" value="NZ_JAHDYS010000003.1"/>
</dbReference>
<feature type="region of interest" description="Disordered" evidence="1">
    <location>
        <begin position="87"/>
        <end position="113"/>
    </location>
</feature>